<sequence>MPESLRGVNSILGQLALFFVEIVFHCSLILSIDRLIATAFPLRYQNWLTDKVTLSLLAFITVLAASYWAIYFFGDCSFHFSHKLRIWAFEKPQCTGYGLEYIDMIYHLSLFGLTSIFDLITLSRLERLRKRFTVEHHDVQGAHESKRRAKKELLLFVQATLTSSMYLIMIICFHVISPTVSTTFSYFLFTTFAWGLAHTIEGVVLIGLNPEIHTHLVSFQKLYSFIKDPHKSSSGQKTKLFSVTKNHELSHYEI</sequence>
<dbReference type="CDD" id="cd00637">
    <property type="entry name" value="7tm_classA_rhodopsin-like"/>
    <property type="match status" value="1"/>
</dbReference>
<dbReference type="Pfam" id="PF10328">
    <property type="entry name" value="7TM_GPCR_Srx"/>
    <property type="match status" value="1"/>
</dbReference>
<feature type="transmembrane region" description="Helical" evidence="1">
    <location>
        <begin position="12"/>
        <end position="32"/>
    </location>
</feature>
<dbReference type="EMBL" id="CATQJL010000316">
    <property type="protein sequence ID" value="CAJ0608125.1"/>
    <property type="molecule type" value="Genomic_DNA"/>
</dbReference>
<comment type="caution">
    <text evidence="3">The sequence shown here is derived from an EMBL/GenBank/DDBJ whole genome shotgun (WGS) entry which is preliminary data.</text>
</comment>
<dbReference type="PANTHER" id="PTHR23017:SF3">
    <property type="entry name" value="G-PROTEIN COUPLED RECEPTORS FAMILY 1 PROFILE DOMAIN-CONTAINING PROTEIN"/>
    <property type="match status" value="1"/>
</dbReference>
<feature type="transmembrane region" description="Helical" evidence="1">
    <location>
        <begin position="153"/>
        <end position="177"/>
    </location>
</feature>
<dbReference type="InterPro" id="IPR019430">
    <property type="entry name" value="7TM_GPCR_serpentine_rcpt_Srx"/>
</dbReference>
<feature type="transmembrane region" description="Helical" evidence="1">
    <location>
        <begin position="52"/>
        <end position="74"/>
    </location>
</feature>
<dbReference type="AlphaFoldDB" id="A0AA36HC60"/>
<evidence type="ECO:0000259" key="2">
    <source>
        <dbReference type="Pfam" id="PF10328"/>
    </source>
</evidence>
<evidence type="ECO:0000313" key="3">
    <source>
        <dbReference type="EMBL" id="CAJ0608125.1"/>
    </source>
</evidence>
<feature type="transmembrane region" description="Helical" evidence="1">
    <location>
        <begin position="104"/>
        <end position="122"/>
    </location>
</feature>
<gene>
    <name evidence="3" type="ORF">CYNAS_LOCUS20108</name>
</gene>
<keyword evidence="1" id="KW-0472">Membrane</keyword>
<dbReference type="Proteomes" id="UP001176961">
    <property type="component" value="Unassembled WGS sequence"/>
</dbReference>
<name>A0AA36HC60_CYLNA</name>
<dbReference type="SUPFAM" id="SSF81321">
    <property type="entry name" value="Family A G protein-coupled receptor-like"/>
    <property type="match status" value="1"/>
</dbReference>
<keyword evidence="4" id="KW-1185">Reference proteome</keyword>
<accession>A0AA36HC60</accession>
<reference evidence="3" key="1">
    <citation type="submission" date="2023-07" db="EMBL/GenBank/DDBJ databases">
        <authorList>
            <consortium name="CYATHOMIX"/>
        </authorList>
    </citation>
    <scope>NUCLEOTIDE SEQUENCE</scope>
    <source>
        <strain evidence="3">N/A</strain>
    </source>
</reference>
<dbReference type="PANTHER" id="PTHR23017">
    <property type="entry name" value="SERPENTINE RECEPTOR, CLASS X"/>
    <property type="match status" value="1"/>
</dbReference>
<keyword evidence="1" id="KW-0812">Transmembrane</keyword>
<protein>
    <recommendedName>
        <fullName evidence="2">7TM GPCR serpentine receptor class x (Srx) domain-containing protein</fullName>
    </recommendedName>
</protein>
<feature type="transmembrane region" description="Helical" evidence="1">
    <location>
        <begin position="183"/>
        <end position="208"/>
    </location>
</feature>
<evidence type="ECO:0000256" key="1">
    <source>
        <dbReference type="SAM" id="Phobius"/>
    </source>
</evidence>
<organism evidence="3 4">
    <name type="scientific">Cylicocyclus nassatus</name>
    <name type="common">Nematode worm</name>
    <dbReference type="NCBI Taxonomy" id="53992"/>
    <lineage>
        <taxon>Eukaryota</taxon>
        <taxon>Metazoa</taxon>
        <taxon>Ecdysozoa</taxon>
        <taxon>Nematoda</taxon>
        <taxon>Chromadorea</taxon>
        <taxon>Rhabditida</taxon>
        <taxon>Rhabditina</taxon>
        <taxon>Rhabditomorpha</taxon>
        <taxon>Strongyloidea</taxon>
        <taxon>Strongylidae</taxon>
        <taxon>Cylicocyclus</taxon>
    </lineage>
</organism>
<proteinExistence type="predicted"/>
<feature type="domain" description="7TM GPCR serpentine receptor class x (Srx)" evidence="2">
    <location>
        <begin position="8"/>
        <end position="209"/>
    </location>
</feature>
<dbReference type="Gene3D" id="1.20.1070.10">
    <property type="entry name" value="Rhodopsin 7-helix transmembrane proteins"/>
    <property type="match status" value="1"/>
</dbReference>
<evidence type="ECO:0000313" key="4">
    <source>
        <dbReference type="Proteomes" id="UP001176961"/>
    </source>
</evidence>
<keyword evidence="1" id="KW-1133">Transmembrane helix</keyword>